<keyword evidence="5" id="KW-0732">Signal</keyword>
<evidence type="ECO:0000259" key="6">
    <source>
        <dbReference type="Pfam" id="PF06441"/>
    </source>
</evidence>
<dbReference type="PANTHER" id="PTHR21661:SF35">
    <property type="entry name" value="EPOXIDE HYDROLASE"/>
    <property type="match status" value="1"/>
</dbReference>
<organism evidence="7 8">
    <name type="scientific">Roridomyces roridus</name>
    <dbReference type="NCBI Taxonomy" id="1738132"/>
    <lineage>
        <taxon>Eukaryota</taxon>
        <taxon>Fungi</taxon>
        <taxon>Dikarya</taxon>
        <taxon>Basidiomycota</taxon>
        <taxon>Agaricomycotina</taxon>
        <taxon>Agaricomycetes</taxon>
        <taxon>Agaricomycetidae</taxon>
        <taxon>Agaricales</taxon>
        <taxon>Marasmiineae</taxon>
        <taxon>Mycenaceae</taxon>
        <taxon>Roridomyces</taxon>
    </lineage>
</organism>
<dbReference type="GO" id="GO:0097176">
    <property type="term" value="P:epoxide metabolic process"/>
    <property type="evidence" value="ECO:0007669"/>
    <property type="project" value="TreeGrafter"/>
</dbReference>
<dbReference type="GO" id="GO:0004301">
    <property type="term" value="F:epoxide hydrolase activity"/>
    <property type="evidence" value="ECO:0007669"/>
    <property type="project" value="TreeGrafter"/>
</dbReference>
<feature type="active site" description="Proton acceptor" evidence="4">
    <location>
        <position position="382"/>
    </location>
</feature>
<dbReference type="AlphaFoldDB" id="A0AAD7BCS8"/>
<feature type="domain" description="Epoxide hydrolase N-terminal" evidence="6">
    <location>
        <begin position="27"/>
        <end position="127"/>
    </location>
</feature>
<evidence type="ECO:0000313" key="7">
    <source>
        <dbReference type="EMBL" id="KAJ7617153.1"/>
    </source>
</evidence>
<evidence type="ECO:0000256" key="4">
    <source>
        <dbReference type="PIRSR" id="PIRSR001112-1"/>
    </source>
</evidence>
<evidence type="ECO:0000256" key="2">
    <source>
        <dbReference type="ARBA" id="ARBA00022797"/>
    </source>
</evidence>
<evidence type="ECO:0000256" key="5">
    <source>
        <dbReference type="SAM" id="SignalP"/>
    </source>
</evidence>
<dbReference type="Gene3D" id="3.40.50.1820">
    <property type="entry name" value="alpha/beta hydrolase"/>
    <property type="match status" value="1"/>
</dbReference>
<feature type="chain" id="PRO_5042100153" evidence="5">
    <location>
        <begin position="17"/>
        <end position="405"/>
    </location>
</feature>
<dbReference type="EMBL" id="JARKIF010000021">
    <property type="protein sequence ID" value="KAJ7617153.1"/>
    <property type="molecule type" value="Genomic_DNA"/>
</dbReference>
<dbReference type="Pfam" id="PF06441">
    <property type="entry name" value="EHN"/>
    <property type="match status" value="1"/>
</dbReference>
<evidence type="ECO:0000256" key="1">
    <source>
        <dbReference type="ARBA" id="ARBA00010088"/>
    </source>
</evidence>
<dbReference type="InterPro" id="IPR029058">
    <property type="entry name" value="AB_hydrolase_fold"/>
</dbReference>
<evidence type="ECO:0000313" key="8">
    <source>
        <dbReference type="Proteomes" id="UP001221142"/>
    </source>
</evidence>
<sequence length="405" mass="45008">MFLLSLNLAASAVVLAASAAANTNFNIQPFKIDLSSEIPRTLSLINNTQLPETPLYPVGQGKGLELDFLLSLRNDWLTTYDWNEQQAALNRFQQYTAVVEGLTVHFVHQLSKDPNAIPLILLHGWGGKHPSLFPKKIKLTPSTDNSAGKNVSYHVVVPSLPGFAFSSPPPLNWSNSDTWRLFNTLMDGVSGTDWGAVVAYDMYSNFNQTVRATHLMLSIFQPPTAEEIAARNITLTADEQVTAERTAAYFAVGQGYFQEHEYKPDDVGLAMYDSPVGQLAWIGTKLKLWRDPQLSGSPPSVLNNTAIITTVSLYYLTHSFLSSIWIYAQNANPWRTDYGNLPLTDAPLLFSQFKYNLALWPEEYVAQTGNLVYYKFHDFGGHFAALDNPPAVIADVREMGAHFVV</sequence>
<feature type="signal peptide" evidence="5">
    <location>
        <begin position="1"/>
        <end position="16"/>
    </location>
</feature>
<comment type="similarity">
    <text evidence="1">Belongs to the peptidase S33 family.</text>
</comment>
<dbReference type="SUPFAM" id="SSF53474">
    <property type="entry name" value="alpha/beta-Hydrolases"/>
    <property type="match status" value="1"/>
</dbReference>
<dbReference type="Proteomes" id="UP001221142">
    <property type="component" value="Unassembled WGS sequence"/>
</dbReference>
<protein>
    <submittedName>
        <fullName evidence="7">Alpha/beta-hydrolase</fullName>
    </submittedName>
</protein>
<accession>A0AAD7BCS8</accession>
<gene>
    <name evidence="7" type="ORF">FB45DRAFT_981324</name>
</gene>
<dbReference type="InterPro" id="IPR016292">
    <property type="entry name" value="Epoxide_hydrolase"/>
</dbReference>
<feature type="active site" description="Proton donor" evidence="4">
    <location>
        <position position="327"/>
    </location>
</feature>
<keyword evidence="2" id="KW-0058">Aromatic hydrocarbons catabolism</keyword>
<dbReference type="PANTHER" id="PTHR21661">
    <property type="entry name" value="EPOXIDE HYDROLASE 1-RELATED"/>
    <property type="match status" value="1"/>
</dbReference>
<proteinExistence type="inferred from homology"/>
<keyword evidence="3" id="KW-0378">Hydrolase</keyword>
<evidence type="ECO:0000256" key="3">
    <source>
        <dbReference type="ARBA" id="ARBA00022801"/>
    </source>
</evidence>
<reference evidence="7" key="1">
    <citation type="submission" date="2023-03" db="EMBL/GenBank/DDBJ databases">
        <title>Massive genome expansion in bonnet fungi (Mycena s.s.) driven by repeated elements and novel gene families across ecological guilds.</title>
        <authorList>
            <consortium name="Lawrence Berkeley National Laboratory"/>
            <person name="Harder C.B."/>
            <person name="Miyauchi S."/>
            <person name="Viragh M."/>
            <person name="Kuo A."/>
            <person name="Thoen E."/>
            <person name="Andreopoulos B."/>
            <person name="Lu D."/>
            <person name="Skrede I."/>
            <person name="Drula E."/>
            <person name="Henrissat B."/>
            <person name="Morin E."/>
            <person name="Kohler A."/>
            <person name="Barry K."/>
            <person name="LaButti K."/>
            <person name="Morin E."/>
            <person name="Salamov A."/>
            <person name="Lipzen A."/>
            <person name="Mereny Z."/>
            <person name="Hegedus B."/>
            <person name="Baldrian P."/>
            <person name="Stursova M."/>
            <person name="Weitz H."/>
            <person name="Taylor A."/>
            <person name="Grigoriev I.V."/>
            <person name="Nagy L.G."/>
            <person name="Martin F."/>
            <person name="Kauserud H."/>
        </authorList>
    </citation>
    <scope>NUCLEOTIDE SEQUENCE</scope>
    <source>
        <strain evidence="7">9284</strain>
    </source>
</reference>
<keyword evidence="8" id="KW-1185">Reference proteome</keyword>
<feature type="active site" description="Nucleophile" evidence="4">
    <location>
        <position position="193"/>
    </location>
</feature>
<dbReference type="InterPro" id="IPR010497">
    <property type="entry name" value="Epoxide_hydro_N"/>
</dbReference>
<name>A0AAD7BCS8_9AGAR</name>
<comment type="caution">
    <text evidence="7">The sequence shown here is derived from an EMBL/GenBank/DDBJ whole genome shotgun (WGS) entry which is preliminary data.</text>
</comment>
<dbReference type="PIRSF" id="PIRSF001112">
    <property type="entry name" value="Epoxide_hydrolase"/>
    <property type="match status" value="1"/>
</dbReference>